<dbReference type="RefSeq" id="WP_177193526.1">
    <property type="nucleotide sequence ID" value="NZ_FOUU01000002.1"/>
</dbReference>
<dbReference type="PANTHER" id="PTHR11228:SF34">
    <property type="entry name" value="TUNGSTEN-CONTAINING ALDEHYDE FERREDOXIN OXIDOREDUCTASE COFACTOR MODIFYING PROTEIN"/>
    <property type="match status" value="1"/>
</dbReference>
<dbReference type="InterPro" id="IPR023885">
    <property type="entry name" value="4Fe4S-binding_SPASM_dom"/>
</dbReference>
<evidence type="ECO:0000256" key="6">
    <source>
        <dbReference type="ARBA" id="ARBA00023014"/>
    </source>
</evidence>
<dbReference type="SFLD" id="SFLDG01387">
    <property type="entry name" value="BtrN-like_SPASM_domain_contain"/>
    <property type="match status" value="1"/>
</dbReference>
<dbReference type="SFLD" id="SFLDS00029">
    <property type="entry name" value="Radical_SAM"/>
    <property type="match status" value="1"/>
</dbReference>
<evidence type="ECO:0000256" key="4">
    <source>
        <dbReference type="ARBA" id="ARBA00022723"/>
    </source>
</evidence>
<dbReference type="SUPFAM" id="SSF102114">
    <property type="entry name" value="Radical SAM enzymes"/>
    <property type="match status" value="1"/>
</dbReference>
<keyword evidence="4" id="KW-0479">Metal-binding</keyword>
<comment type="cofactor">
    <cofactor evidence="1">
        <name>[4Fe-4S] cluster</name>
        <dbReference type="ChEBI" id="CHEBI:49883"/>
    </cofactor>
</comment>
<dbReference type="InterPro" id="IPR034391">
    <property type="entry name" value="AdoMet-like_SPASM_containing"/>
</dbReference>
<keyword evidence="3" id="KW-0949">S-adenosyl-L-methionine</keyword>
<evidence type="ECO:0000259" key="8">
    <source>
        <dbReference type="Pfam" id="PF13186"/>
    </source>
</evidence>
<evidence type="ECO:0000256" key="2">
    <source>
        <dbReference type="ARBA" id="ARBA00022485"/>
    </source>
</evidence>
<name>A0A1I4SIQ4_9BACT</name>
<dbReference type="Pfam" id="PF13186">
    <property type="entry name" value="SPASM"/>
    <property type="match status" value="1"/>
</dbReference>
<dbReference type="CDD" id="cd01335">
    <property type="entry name" value="Radical_SAM"/>
    <property type="match status" value="1"/>
</dbReference>
<dbReference type="GO" id="GO:0051536">
    <property type="term" value="F:iron-sulfur cluster binding"/>
    <property type="evidence" value="ECO:0007669"/>
    <property type="project" value="UniProtKB-KW"/>
</dbReference>
<evidence type="ECO:0000313" key="10">
    <source>
        <dbReference type="Proteomes" id="UP000199611"/>
    </source>
</evidence>
<dbReference type="Pfam" id="PF04055">
    <property type="entry name" value="Radical_SAM"/>
    <property type="match status" value="1"/>
</dbReference>
<organism evidence="9 10">
    <name type="scientific">Thermodesulforhabdus norvegica</name>
    <dbReference type="NCBI Taxonomy" id="39841"/>
    <lineage>
        <taxon>Bacteria</taxon>
        <taxon>Pseudomonadati</taxon>
        <taxon>Thermodesulfobacteriota</taxon>
        <taxon>Syntrophobacteria</taxon>
        <taxon>Syntrophobacterales</taxon>
        <taxon>Thermodesulforhabdaceae</taxon>
        <taxon>Thermodesulforhabdus</taxon>
    </lineage>
</organism>
<dbReference type="PANTHER" id="PTHR11228">
    <property type="entry name" value="RADICAL SAM DOMAIN PROTEIN"/>
    <property type="match status" value="1"/>
</dbReference>
<evidence type="ECO:0000256" key="5">
    <source>
        <dbReference type="ARBA" id="ARBA00023004"/>
    </source>
</evidence>
<dbReference type="GO" id="GO:0046872">
    <property type="term" value="F:metal ion binding"/>
    <property type="evidence" value="ECO:0007669"/>
    <property type="project" value="UniProtKB-KW"/>
</dbReference>
<dbReference type="EMBL" id="FOUU01000002">
    <property type="protein sequence ID" value="SFM64322.1"/>
    <property type="molecule type" value="Genomic_DNA"/>
</dbReference>
<dbReference type="SFLD" id="SFLDG01067">
    <property type="entry name" value="SPASM/twitch_domain_containing"/>
    <property type="match status" value="1"/>
</dbReference>
<keyword evidence="5" id="KW-0408">Iron</keyword>
<feature type="domain" description="4Fe4S-binding SPASM" evidence="8">
    <location>
        <begin position="252"/>
        <end position="328"/>
    </location>
</feature>
<evidence type="ECO:0000256" key="3">
    <source>
        <dbReference type="ARBA" id="ARBA00022691"/>
    </source>
</evidence>
<proteinExistence type="predicted"/>
<dbReference type="AlphaFoldDB" id="A0A1I4SIQ4"/>
<protein>
    <submittedName>
        <fullName evidence="9">Radical SAM superfamily enzyme, MoaA/NifB/PqqE/SkfB family</fullName>
    </submittedName>
</protein>
<dbReference type="InterPro" id="IPR007197">
    <property type="entry name" value="rSAM"/>
</dbReference>
<dbReference type="Proteomes" id="UP000199611">
    <property type="component" value="Unassembled WGS sequence"/>
</dbReference>
<evidence type="ECO:0000256" key="1">
    <source>
        <dbReference type="ARBA" id="ARBA00001966"/>
    </source>
</evidence>
<dbReference type="InterPro" id="IPR058240">
    <property type="entry name" value="rSAM_sf"/>
</dbReference>
<dbReference type="GO" id="GO:0003824">
    <property type="term" value="F:catalytic activity"/>
    <property type="evidence" value="ECO:0007669"/>
    <property type="project" value="InterPro"/>
</dbReference>
<accession>A0A1I4SIQ4</accession>
<keyword evidence="6" id="KW-0411">Iron-sulfur</keyword>
<dbReference type="InterPro" id="IPR013785">
    <property type="entry name" value="Aldolase_TIM"/>
</dbReference>
<sequence>MKIPEFLKRWRIPRLDWIQIEISSVCTASCVYCPRTVFGKNWKRGLMSPRVFGSVAGAFKYTGFVHLQGWGEPLLHPMFFDFVREARKAGCTVGTTTSGQTLSSDRAKKFVEEGPDVMAFSVAGCSEINDIYRKGTSFSKVMKSIEAISGEKERLGRRYPVLHIAYMLLMSALDELRRIGPVFGATGVQEVVISTLNYVPHPSLKNESFFYCDTGKREKAREILMQLLEESGSGGIPRIAVNFPPFNKGRGCLEKATRSVFVSHEGSVHPCVYLGIPLKNPAGDEAANVVSFGNLEYEDLSEIWHRPSYREWRKNLEKIRQHDLCRDCGRFCP</sequence>
<gene>
    <name evidence="9" type="ORF">SAMN05660836_00985</name>
</gene>
<feature type="domain" description="Radical SAM core" evidence="7">
    <location>
        <begin position="20"/>
        <end position="149"/>
    </location>
</feature>
<keyword evidence="10" id="KW-1185">Reference proteome</keyword>
<evidence type="ECO:0000259" key="7">
    <source>
        <dbReference type="Pfam" id="PF04055"/>
    </source>
</evidence>
<keyword evidence="2" id="KW-0004">4Fe-4S</keyword>
<evidence type="ECO:0000313" key="9">
    <source>
        <dbReference type="EMBL" id="SFM64322.1"/>
    </source>
</evidence>
<dbReference type="STRING" id="39841.SAMN05660836_00985"/>
<dbReference type="Gene3D" id="3.20.20.70">
    <property type="entry name" value="Aldolase class I"/>
    <property type="match status" value="1"/>
</dbReference>
<dbReference type="InterPro" id="IPR050377">
    <property type="entry name" value="Radical_SAM_PqqE_MftC-like"/>
</dbReference>
<reference evidence="9 10" key="1">
    <citation type="submission" date="2016-10" db="EMBL/GenBank/DDBJ databases">
        <authorList>
            <person name="de Groot N.N."/>
        </authorList>
    </citation>
    <scope>NUCLEOTIDE SEQUENCE [LARGE SCALE GENOMIC DNA]</scope>
    <source>
        <strain evidence="9 10">DSM 9990</strain>
    </source>
</reference>